<dbReference type="Pfam" id="PF00459">
    <property type="entry name" value="Inositol_P"/>
    <property type="match status" value="1"/>
</dbReference>
<evidence type="ECO:0000256" key="3">
    <source>
        <dbReference type="ARBA" id="ARBA00012633"/>
    </source>
</evidence>
<keyword evidence="4 10" id="KW-0479">Metal-binding</keyword>
<evidence type="ECO:0000256" key="9">
    <source>
        <dbReference type="ARBA" id="ARBA00044484"/>
    </source>
</evidence>
<dbReference type="Gene3D" id="3.30.540.10">
    <property type="entry name" value="Fructose-1,6-Bisphosphatase, subunit A, domain 1"/>
    <property type="match status" value="1"/>
</dbReference>
<comment type="cofactor">
    <cofactor evidence="1 10">
        <name>Mg(2+)</name>
        <dbReference type="ChEBI" id="CHEBI:18420"/>
    </cofactor>
</comment>
<dbReference type="InterPro" id="IPR020550">
    <property type="entry name" value="Inositol_monophosphatase_CS"/>
</dbReference>
<sequence length="441" mass="46085">MAARAAAASMASHMVAKAALGCRTSSSAPAAVATGALVGQVAGTALQQRAQHHRRQQAAAAGQPTRQRRLVAVSVAAPAATGPHASPVYGSEMHAAVEAVRLASRLCQAVQVQLQRGEKTEKDDESPVTVADYGAQALVAWSLQRSFPGQAVSLVAEEDAVELRAPEGAGMLARITALVNEALAIEHPQAAPLTPTEVADLIDSGSSAGGGSGRHWVLDPIDGTRGFVGMRQYAVCLGMLEEGEVALGVLGCPNLPQYAISEADCDEGQAGRSFSDEAVGTMFAACKGQGSWAGPIFTSMPSQRIFCNDTLPANQVRYMESFEARHSNHGLALAIAEEIGITLPSLRLDSQAKYGALSRGDASVFMRFPDPSYREKIWDHCAGVIILQEAGAVISDAAGHPLDFSKGRYFPDLHGGIVAATPSMHRAIIAAIQKIRGDSSS</sequence>
<feature type="binding site" evidence="10">
    <location>
        <position position="219"/>
    </location>
    <ligand>
        <name>Mg(2+)</name>
        <dbReference type="ChEBI" id="CHEBI:18420"/>
        <label>1</label>
        <note>catalytic</note>
    </ligand>
</feature>
<comment type="similarity">
    <text evidence="2">Belongs to the inositol monophosphatase superfamily.</text>
</comment>
<dbReference type="PANTHER" id="PTHR43200:SF6">
    <property type="entry name" value="3'(2'),5'-BISPHOSPHATE NUCLEOTIDASE"/>
    <property type="match status" value="1"/>
</dbReference>
<keyword evidence="5" id="KW-0378">Hydrolase</keyword>
<evidence type="ECO:0000256" key="4">
    <source>
        <dbReference type="ARBA" id="ARBA00022723"/>
    </source>
</evidence>
<evidence type="ECO:0000256" key="1">
    <source>
        <dbReference type="ARBA" id="ARBA00001946"/>
    </source>
</evidence>
<protein>
    <recommendedName>
        <fullName evidence="3">3'(2'),5'-bisphosphate nucleotidase</fullName>
        <ecNumber evidence="3">3.1.3.7</ecNumber>
    </recommendedName>
</protein>
<evidence type="ECO:0000256" key="5">
    <source>
        <dbReference type="ARBA" id="ARBA00022801"/>
    </source>
</evidence>
<dbReference type="GO" id="GO:0046854">
    <property type="term" value="P:phosphatidylinositol phosphate biosynthetic process"/>
    <property type="evidence" value="ECO:0007669"/>
    <property type="project" value="InterPro"/>
</dbReference>
<dbReference type="AlphaFoldDB" id="A0A2P6U1H4"/>
<evidence type="ECO:0000256" key="7">
    <source>
        <dbReference type="ARBA" id="ARBA00044466"/>
    </source>
</evidence>
<dbReference type="EMBL" id="LHPG02000003">
    <property type="protein sequence ID" value="PRW60166.1"/>
    <property type="molecule type" value="Genomic_DNA"/>
</dbReference>
<evidence type="ECO:0000256" key="2">
    <source>
        <dbReference type="ARBA" id="ARBA00009759"/>
    </source>
</evidence>
<dbReference type="STRING" id="3076.A0A2P6U1H4"/>
<keyword evidence="12" id="KW-1185">Reference proteome</keyword>
<feature type="binding site" evidence="10">
    <location>
        <position position="379"/>
    </location>
    <ligand>
        <name>Mg(2+)</name>
        <dbReference type="ChEBI" id="CHEBI:18420"/>
        <label>1</label>
        <note>catalytic</note>
    </ligand>
</feature>
<evidence type="ECO:0000313" key="12">
    <source>
        <dbReference type="Proteomes" id="UP000239899"/>
    </source>
</evidence>
<dbReference type="Proteomes" id="UP000239899">
    <property type="component" value="Unassembled WGS sequence"/>
</dbReference>
<dbReference type="PANTHER" id="PTHR43200">
    <property type="entry name" value="PHOSPHATASE"/>
    <property type="match status" value="1"/>
</dbReference>
<dbReference type="Gene3D" id="3.40.190.80">
    <property type="match status" value="1"/>
</dbReference>
<accession>A0A2P6U1H4</accession>
<evidence type="ECO:0000256" key="10">
    <source>
        <dbReference type="PIRSR" id="PIRSR600760-2"/>
    </source>
</evidence>
<dbReference type="GO" id="GO:0008441">
    <property type="term" value="F:3'(2'),5'-bisphosphate nucleotidase activity"/>
    <property type="evidence" value="ECO:0007669"/>
    <property type="project" value="UniProtKB-EC"/>
</dbReference>
<dbReference type="SUPFAM" id="SSF56655">
    <property type="entry name" value="Carbohydrate phosphatase"/>
    <property type="match status" value="1"/>
</dbReference>
<feature type="binding site" evidence="10">
    <location>
        <position position="221"/>
    </location>
    <ligand>
        <name>Mg(2+)</name>
        <dbReference type="ChEBI" id="CHEBI:18420"/>
        <label>1</label>
        <note>catalytic</note>
    </ligand>
</feature>
<comment type="caution">
    <text evidence="11">The sequence shown here is derived from an EMBL/GenBank/DDBJ whole genome shotgun (WGS) entry which is preliminary data.</text>
</comment>
<dbReference type="GO" id="GO:0000103">
    <property type="term" value="P:sulfate assimilation"/>
    <property type="evidence" value="ECO:0007669"/>
    <property type="project" value="TreeGrafter"/>
</dbReference>
<gene>
    <name evidence="11" type="ORF">C2E21_1641</name>
</gene>
<dbReference type="PROSITE" id="PS00630">
    <property type="entry name" value="IMP_2"/>
    <property type="match status" value="1"/>
</dbReference>
<feature type="binding site" evidence="10">
    <location>
        <position position="157"/>
    </location>
    <ligand>
        <name>Mg(2+)</name>
        <dbReference type="ChEBI" id="CHEBI:18420"/>
        <label>1</label>
        <note>catalytic</note>
    </ligand>
</feature>
<evidence type="ECO:0000256" key="6">
    <source>
        <dbReference type="ARBA" id="ARBA00022842"/>
    </source>
</evidence>
<comment type="catalytic activity">
    <reaction evidence="8">
        <text>adenosine 3',5'-bisphosphate + H2O = AMP + phosphate</text>
        <dbReference type="Rhea" id="RHEA:10040"/>
        <dbReference type="ChEBI" id="CHEBI:15377"/>
        <dbReference type="ChEBI" id="CHEBI:43474"/>
        <dbReference type="ChEBI" id="CHEBI:58343"/>
        <dbReference type="ChEBI" id="CHEBI:456215"/>
        <dbReference type="EC" id="3.1.3.7"/>
    </reaction>
    <physiologicalReaction direction="left-to-right" evidence="8">
        <dbReference type="Rhea" id="RHEA:10041"/>
    </physiologicalReaction>
</comment>
<comment type="catalytic activity">
    <reaction evidence="9">
        <text>3'-phosphoadenylyl sulfate + H2O = adenosine 5'-phosphosulfate + phosphate</text>
        <dbReference type="Rhea" id="RHEA:77639"/>
        <dbReference type="ChEBI" id="CHEBI:15377"/>
        <dbReference type="ChEBI" id="CHEBI:43474"/>
        <dbReference type="ChEBI" id="CHEBI:58243"/>
        <dbReference type="ChEBI" id="CHEBI:58339"/>
        <dbReference type="EC" id="3.1.3.7"/>
    </reaction>
    <physiologicalReaction direction="left-to-right" evidence="9">
        <dbReference type="Rhea" id="RHEA:77640"/>
    </physiologicalReaction>
</comment>
<dbReference type="InterPro" id="IPR000760">
    <property type="entry name" value="Inositol_monophosphatase-like"/>
</dbReference>
<dbReference type="InterPro" id="IPR006239">
    <property type="entry name" value="DPNP"/>
</dbReference>
<evidence type="ECO:0000256" key="8">
    <source>
        <dbReference type="ARBA" id="ARBA00044479"/>
    </source>
</evidence>
<dbReference type="EC" id="3.1.3.7" evidence="3"/>
<dbReference type="NCBIfam" id="TIGR01330">
    <property type="entry name" value="bisphos_HAL2"/>
    <property type="match status" value="1"/>
</dbReference>
<dbReference type="CDD" id="cd01517">
    <property type="entry name" value="PAP_phosphatase"/>
    <property type="match status" value="1"/>
</dbReference>
<evidence type="ECO:0000313" key="11">
    <source>
        <dbReference type="EMBL" id="PRW60166.1"/>
    </source>
</evidence>
<dbReference type="GO" id="GO:0046872">
    <property type="term" value="F:metal ion binding"/>
    <property type="evidence" value="ECO:0007669"/>
    <property type="project" value="UniProtKB-KW"/>
</dbReference>
<name>A0A2P6U1H4_CHLSO</name>
<comment type="catalytic activity">
    <reaction evidence="7">
        <text>adenosine 2',5'-bisphosphate + H2O = AMP + phosphate</text>
        <dbReference type="Rhea" id="RHEA:77643"/>
        <dbReference type="ChEBI" id="CHEBI:15377"/>
        <dbReference type="ChEBI" id="CHEBI:43474"/>
        <dbReference type="ChEBI" id="CHEBI:194156"/>
        <dbReference type="ChEBI" id="CHEBI:456215"/>
        <dbReference type="EC" id="3.1.3.7"/>
    </reaction>
    <physiologicalReaction direction="left-to-right" evidence="7">
        <dbReference type="Rhea" id="RHEA:77644"/>
    </physiologicalReaction>
</comment>
<dbReference type="OrthoDB" id="411145at2759"/>
<organism evidence="11 12">
    <name type="scientific">Chlorella sorokiniana</name>
    <name type="common">Freshwater green alga</name>
    <dbReference type="NCBI Taxonomy" id="3076"/>
    <lineage>
        <taxon>Eukaryota</taxon>
        <taxon>Viridiplantae</taxon>
        <taxon>Chlorophyta</taxon>
        <taxon>core chlorophytes</taxon>
        <taxon>Trebouxiophyceae</taxon>
        <taxon>Chlorellales</taxon>
        <taxon>Chlorellaceae</taxon>
        <taxon>Chlorella clade</taxon>
        <taxon>Chlorella</taxon>
    </lineage>
</organism>
<proteinExistence type="inferred from homology"/>
<feature type="binding site" evidence="10">
    <location>
        <position position="222"/>
    </location>
    <ligand>
        <name>Mg(2+)</name>
        <dbReference type="ChEBI" id="CHEBI:18420"/>
        <label>1</label>
        <note>catalytic</note>
    </ligand>
</feature>
<keyword evidence="6 10" id="KW-0460">Magnesium</keyword>
<dbReference type="InterPro" id="IPR051090">
    <property type="entry name" value="Inositol_monoP_superfamily"/>
</dbReference>
<reference evidence="11 12" key="1">
    <citation type="journal article" date="2018" name="Plant J.">
        <title>Genome sequences of Chlorella sorokiniana UTEX 1602 and Micractinium conductrix SAG 241.80: implications to maltose excretion by a green alga.</title>
        <authorList>
            <person name="Arriola M.B."/>
            <person name="Velmurugan N."/>
            <person name="Zhang Y."/>
            <person name="Plunkett M.H."/>
            <person name="Hondzo H."/>
            <person name="Barney B.M."/>
        </authorList>
    </citation>
    <scope>NUCLEOTIDE SEQUENCE [LARGE SCALE GENOMIC DNA]</scope>
    <source>
        <strain evidence="12">UTEX 1602</strain>
    </source>
</reference>